<dbReference type="Proteomes" id="UP001524435">
    <property type="component" value="Unassembled WGS sequence"/>
</dbReference>
<dbReference type="PANTHER" id="PTHR22916">
    <property type="entry name" value="GLYCOSYLTRANSFERASE"/>
    <property type="match status" value="1"/>
</dbReference>
<proteinExistence type="predicted"/>
<protein>
    <submittedName>
        <fullName evidence="2">Glycosyltransferase</fullName>
        <ecNumber evidence="2">2.4.-.-</ecNumber>
    </submittedName>
</protein>
<dbReference type="CDD" id="cd00761">
    <property type="entry name" value="Glyco_tranf_GTA_type"/>
    <property type="match status" value="1"/>
</dbReference>
<dbReference type="GO" id="GO:0016757">
    <property type="term" value="F:glycosyltransferase activity"/>
    <property type="evidence" value="ECO:0007669"/>
    <property type="project" value="UniProtKB-KW"/>
</dbReference>
<reference evidence="2 3" key="1">
    <citation type="submission" date="2022-06" db="EMBL/GenBank/DDBJ databases">
        <title>Isolation of gut microbiota from human fecal samples.</title>
        <authorList>
            <person name="Pamer E.G."/>
            <person name="Barat B."/>
            <person name="Waligurski E."/>
            <person name="Medina S."/>
            <person name="Paddock L."/>
            <person name="Mostad J."/>
        </authorList>
    </citation>
    <scope>NUCLEOTIDE SEQUENCE [LARGE SCALE GENOMIC DNA]</scope>
    <source>
        <strain evidence="2 3">DFI.6.1</strain>
    </source>
</reference>
<keyword evidence="2" id="KW-0328">Glycosyltransferase</keyword>
<sequence length="316" mass="37212">MPAISVIIPVYNAHVYFAEALPALLHQTFQDYELIFINDGSTDDSEAILQKLAQEDVRVQVLSQENKGQGAARNKGIDRAKGDFICFVDIDDAVSEKMLERLYRKAQQEDADIVWCSANLIKNGEKVGCLDDTAIWSDDDEKNYVLHHASPWRKLIKRQLLIDHALYFPKLRAYEDLAVVPHYGQYAKRIAYVEEALYDYVLHEGSTMHQSTYNDKLECIFPCMEHLYNGFDEAHRVRYHDELEYLFTDHLLHAASLRFFAFAQGKQALDRIVKVMQTRFPDWRKNVYVKQKNWKYRLICTLFYQKRYRLLKWLLR</sequence>
<evidence type="ECO:0000313" key="2">
    <source>
        <dbReference type="EMBL" id="MCQ5120686.1"/>
    </source>
</evidence>
<dbReference type="InterPro" id="IPR029044">
    <property type="entry name" value="Nucleotide-diphossugar_trans"/>
</dbReference>
<keyword evidence="2" id="KW-0808">Transferase</keyword>
<dbReference type="RefSeq" id="WP_256197204.1">
    <property type="nucleotide sequence ID" value="NZ_CANTYB010000087.1"/>
</dbReference>
<gene>
    <name evidence="2" type="ORF">NE663_00220</name>
</gene>
<evidence type="ECO:0000259" key="1">
    <source>
        <dbReference type="Pfam" id="PF00535"/>
    </source>
</evidence>
<name>A0ABT1SHI7_9FIRM</name>
<dbReference type="InterPro" id="IPR001173">
    <property type="entry name" value="Glyco_trans_2-like"/>
</dbReference>
<dbReference type="Gene3D" id="3.90.550.10">
    <property type="entry name" value="Spore Coat Polysaccharide Biosynthesis Protein SpsA, Chain A"/>
    <property type="match status" value="1"/>
</dbReference>
<dbReference type="EC" id="2.4.-.-" evidence="2"/>
<comment type="caution">
    <text evidence="2">The sequence shown here is derived from an EMBL/GenBank/DDBJ whole genome shotgun (WGS) entry which is preliminary data.</text>
</comment>
<accession>A0ABT1SHI7</accession>
<dbReference type="PANTHER" id="PTHR22916:SF3">
    <property type="entry name" value="UDP-GLCNAC:BETAGAL BETA-1,3-N-ACETYLGLUCOSAMINYLTRANSFERASE-LIKE PROTEIN 1"/>
    <property type="match status" value="1"/>
</dbReference>
<feature type="domain" description="Glycosyltransferase 2-like" evidence="1">
    <location>
        <begin position="5"/>
        <end position="127"/>
    </location>
</feature>
<organism evidence="2 3">
    <name type="scientific">Massilicoli timonensis</name>
    <dbReference type="NCBI Taxonomy" id="2015901"/>
    <lineage>
        <taxon>Bacteria</taxon>
        <taxon>Bacillati</taxon>
        <taxon>Bacillota</taxon>
        <taxon>Erysipelotrichia</taxon>
        <taxon>Erysipelotrichales</taxon>
        <taxon>Erysipelotrichaceae</taxon>
        <taxon>Massilicoli</taxon>
    </lineage>
</organism>
<keyword evidence="3" id="KW-1185">Reference proteome</keyword>
<evidence type="ECO:0000313" key="3">
    <source>
        <dbReference type="Proteomes" id="UP001524435"/>
    </source>
</evidence>
<dbReference type="SUPFAM" id="SSF53448">
    <property type="entry name" value="Nucleotide-diphospho-sugar transferases"/>
    <property type="match status" value="1"/>
</dbReference>
<dbReference type="EMBL" id="JANGCH010000001">
    <property type="protein sequence ID" value="MCQ5120686.1"/>
    <property type="molecule type" value="Genomic_DNA"/>
</dbReference>
<dbReference type="Pfam" id="PF00535">
    <property type="entry name" value="Glycos_transf_2"/>
    <property type="match status" value="1"/>
</dbReference>